<gene>
    <name evidence="2" type="ORF">PCIT_a4163</name>
</gene>
<protein>
    <recommendedName>
        <fullName evidence="1">GP-PDE domain-containing protein</fullName>
    </recommendedName>
</protein>
<accession>A0AAD4AIU3</accession>
<dbReference type="Proteomes" id="UP000016487">
    <property type="component" value="Unassembled WGS sequence"/>
</dbReference>
<dbReference type="AlphaFoldDB" id="A0AAD4AIU3"/>
<dbReference type="InterPro" id="IPR017946">
    <property type="entry name" value="PLC-like_Pdiesterase_TIM-brl"/>
</dbReference>
<dbReference type="Pfam" id="PF03009">
    <property type="entry name" value="GDPD"/>
    <property type="match status" value="1"/>
</dbReference>
<organism evidence="2 3">
    <name type="scientific">Pseudoalteromonas citrea</name>
    <dbReference type="NCBI Taxonomy" id="43655"/>
    <lineage>
        <taxon>Bacteria</taxon>
        <taxon>Pseudomonadati</taxon>
        <taxon>Pseudomonadota</taxon>
        <taxon>Gammaproteobacteria</taxon>
        <taxon>Alteromonadales</taxon>
        <taxon>Pseudoalteromonadaceae</taxon>
        <taxon>Pseudoalteromonas</taxon>
    </lineage>
</organism>
<evidence type="ECO:0000313" key="2">
    <source>
        <dbReference type="EMBL" id="KAF7771553.1"/>
    </source>
</evidence>
<feature type="domain" description="GP-PDE" evidence="1">
    <location>
        <begin position="94"/>
        <end position="368"/>
    </location>
</feature>
<dbReference type="PROSITE" id="PS51704">
    <property type="entry name" value="GP_PDE"/>
    <property type="match status" value="1"/>
</dbReference>
<dbReference type="GO" id="GO:0008081">
    <property type="term" value="F:phosphoric diester hydrolase activity"/>
    <property type="evidence" value="ECO:0007669"/>
    <property type="project" value="InterPro"/>
</dbReference>
<name>A0AAD4AIU3_9GAMM</name>
<sequence length="488" mass="56220">MYGIDFIIVLYLNCALLDILKWTMRISNYLLNLTLIMAVFLLTACSSNSSLKQRDKTDTSNQGALAIKQALSARGFYLSPLGNINYIHPTQCGGFQLQSHRGSIRYPENSINAVLDSLDNGFDVIEVDVRVTSDGVWVLHHDSHTGRETGSVDNKRRRIDKMNFRNEWGYLRARDQHTGRLLSSPPPTYREVLKAFASMASQSQKLNIEIKSNTTREELELLDYLTFKILGNKRYFYSSLKRRELEKMRKINSRVFLSYIQRPAKDSFLKLKSKIEKGAKSDNIYKNNRELIERISGFGDRHYIDKRIDNRRGIQQLQTTLVDNYGIAIDIRHYAPDANRIKALSDSFNIPVATYTINGHRFHAKNLQRIKENVRPDSVIIDDTLYGFCTDYDLPKLKQYQGSSELTRMIAELPYDLDLERLSEVPTYYGNGLYPSIQGSIKSIYGATTRHNYKTIILNTHADPKEREAQVELKTDKAIEIEFRKSNK</sequence>
<dbReference type="Gene3D" id="3.20.20.190">
    <property type="entry name" value="Phosphatidylinositol (PI) phosphodiesterase"/>
    <property type="match status" value="1"/>
</dbReference>
<comment type="caution">
    <text evidence="2">The sequence shown here is derived from an EMBL/GenBank/DDBJ whole genome shotgun (WGS) entry which is preliminary data.</text>
</comment>
<evidence type="ECO:0000313" key="3">
    <source>
        <dbReference type="Proteomes" id="UP000016487"/>
    </source>
</evidence>
<evidence type="ECO:0000259" key="1">
    <source>
        <dbReference type="PROSITE" id="PS51704"/>
    </source>
</evidence>
<dbReference type="PANTHER" id="PTHR46211">
    <property type="entry name" value="GLYCEROPHOSPHORYL DIESTER PHOSPHODIESTERASE"/>
    <property type="match status" value="1"/>
</dbReference>
<dbReference type="PANTHER" id="PTHR46211:SF14">
    <property type="entry name" value="GLYCEROPHOSPHODIESTER PHOSPHODIESTERASE"/>
    <property type="match status" value="1"/>
</dbReference>
<reference evidence="2" key="2">
    <citation type="submission" date="2015-03" db="EMBL/GenBank/DDBJ databases">
        <title>Genome sequence of Pseudoalteromonas citrea.</title>
        <authorList>
            <person name="Xie B.-B."/>
            <person name="Rong J.-C."/>
            <person name="Qin Q.-L."/>
            <person name="Zhang Y.-Z."/>
        </authorList>
    </citation>
    <scope>NUCLEOTIDE SEQUENCE</scope>
    <source>
        <strain evidence="2">DSM 8771</strain>
    </source>
</reference>
<dbReference type="InterPro" id="IPR030395">
    <property type="entry name" value="GP_PDE_dom"/>
</dbReference>
<dbReference type="GO" id="GO:0006629">
    <property type="term" value="P:lipid metabolic process"/>
    <property type="evidence" value="ECO:0007669"/>
    <property type="project" value="InterPro"/>
</dbReference>
<dbReference type="SUPFAM" id="SSF51695">
    <property type="entry name" value="PLC-like phosphodiesterases"/>
    <property type="match status" value="1"/>
</dbReference>
<dbReference type="EMBL" id="AHBZ03000016">
    <property type="protein sequence ID" value="KAF7771553.1"/>
    <property type="molecule type" value="Genomic_DNA"/>
</dbReference>
<proteinExistence type="predicted"/>
<reference evidence="2" key="1">
    <citation type="journal article" date="2012" name="J. Bacteriol.">
        <title>Genome sequences of type strains of seven species of the marine bacterium Pseudoalteromonas.</title>
        <authorList>
            <person name="Xie B.B."/>
            <person name="Shu Y.L."/>
            <person name="Qin Q.L."/>
            <person name="Rong J.C."/>
            <person name="Zhang X.Y."/>
            <person name="Chen X.L."/>
            <person name="Shi M."/>
            <person name="He H.L."/>
            <person name="Zhou B.C."/>
            <person name="Zhang Y.Z."/>
        </authorList>
    </citation>
    <scope>NUCLEOTIDE SEQUENCE</scope>
    <source>
        <strain evidence="2">DSM 8771</strain>
    </source>
</reference>